<dbReference type="Proteomes" id="UP001160148">
    <property type="component" value="Unassembled WGS sequence"/>
</dbReference>
<dbReference type="GO" id="GO:0005886">
    <property type="term" value="C:plasma membrane"/>
    <property type="evidence" value="ECO:0007669"/>
    <property type="project" value="TreeGrafter"/>
</dbReference>
<organism evidence="2 3">
    <name type="scientific">Macrosiphum euphorbiae</name>
    <name type="common">potato aphid</name>
    <dbReference type="NCBI Taxonomy" id="13131"/>
    <lineage>
        <taxon>Eukaryota</taxon>
        <taxon>Metazoa</taxon>
        <taxon>Ecdysozoa</taxon>
        <taxon>Arthropoda</taxon>
        <taxon>Hexapoda</taxon>
        <taxon>Insecta</taxon>
        <taxon>Pterygota</taxon>
        <taxon>Neoptera</taxon>
        <taxon>Paraneoptera</taxon>
        <taxon>Hemiptera</taxon>
        <taxon>Sternorrhyncha</taxon>
        <taxon>Aphidomorpha</taxon>
        <taxon>Aphidoidea</taxon>
        <taxon>Aphididae</taxon>
        <taxon>Macrosiphini</taxon>
        <taxon>Macrosiphum</taxon>
    </lineage>
</organism>
<keyword evidence="3" id="KW-1185">Reference proteome</keyword>
<evidence type="ECO:0000256" key="1">
    <source>
        <dbReference type="SAM" id="Phobius"/>
    </source>
</evidence>
<dbReference type="PANTHER" id="PTHR11861:SF8">
    <property type="entry name" value="PKD DOMAIN-CONTAINING PROTEIN"/>
    <property type="match status" value="1"/>
</dbReference>
<evidence type="ECO:0000313" key="3">
    <source>
        <dbReference type="Proteomes" id="UP001160148"/>
    </source>
</evidence>
<keyword evidence="1" id="KW-0812">Transmembrane</keyword>
<dbReference type="PANTHER" id="PTHR11861">
    <property type="entry name" value="MELANOCYTE PROTEIN PMEL 17-RELATED"/>
    <property type="match status" value="1"/>
</dbReference>
<name>A0AAV0VHS3_9HEMI</name>
<dbReference type="AlphaFoldDB" id="A0AAV0VHS3"/>
<proteinExistence type="predicted"/>
<dbReference type="EMBL" id="CARXXK010000001">
    <property type="protein sequence ID" value="CAI6343808.1"/>
    <property type="molecule type" value="Genomic_DNA"/>
</dbReference>
<sequence length="387" mass="43794">MIGKSKWYLVFMILYWSCMDAYGYQLILNNNSPITTGSTVILNATVLDDNGLCAKGSLSFKYEDDAFPSHKLEIKIKNCEAIFHISFDTTIGPSNYRYKVDVSEELIPFIYHPITSGRGEFIVTENLNGVLQLFQNNTNISKKFSHRLFMCLLWPIFLHLCLQLHHNYETTVYTSIHYSVSSIKSTSSNTTIAASISTSTTTEAPSKTDVTFSHHIINSTFTTECQQKKHVELLLSAVKLENHQKYGYFSRSLLTKDPISNVKTQGKVWIQEGEMLNMLVNCNGSGPFRYCASYSKGPYNVTGNESCTWDINLVQCQIQIAYYFREPTNYTVIVVVANDVSKVVIPIGINIYKVTKETTNICYSCTSNFQFNCSNNCCVRNSLLLSK</sequence>
<accession>A0AAV0VHS3</accession>
<comment type="caution">
    <text evidence="2">The sequence shown here is derived from an EMBL/GenBank/DDBJ whole genome shotgun (WGS) entry which is preliminary data.</text>
</comment>
<keyword evidence="1" id="KW-0472">Membrane</keyword>
<protein>
    <submittedName>
        <fullName evidence="2">Uncharacterized protein</fullName>
    </submittedName>
</protein>
<keyword evidence="1" id="KW-1133">Transmembrane helix</keyword>
<dbReference type="InterPro" id="IPR045219">
    <property type="entry name" value="PKAT"/>
</dbReference>
<evidence type="ECO:0000313" key="2">
    <source>
        <dbReference type="EMBL" id="CAI6343808.1"/>
    </source>
</evidence>
<feature type="transmembrane region" description="Helical" evidence="1">
    <location>
        <begin position="7"/>
        <end position="27"/>
    </location>
</feature>
<gene>
    <name evidence="2" type="ORF">MEUPH1_LOCUS1024</name>
</gene>
<reference evidence="2 3" key="1">
    <citation type="submission" date="2023-01" db="EMBL/GenBank/DDBJ databases">
        <authorList>
            <person name="Whitehead M."/>
        </authorList>
    </citation>
    <scope>NUCLEOTIDE SEQUENCE [LARGE SCALE GENOMIC DNA]</scope>
</reference>